<gene>
    <name evidence="1" type="ORF">DFA_12364</name>
</gene>
<evidence type="ECO:0000313" key="1">
    <source>
        <dbReference type="EMBL" id="EGG14587.1"/>
    </source>
</evidence>
<dbReference type="KEGG" id="dfa:DFA_12364"/>
<accession>F4QDG9</accession>
<dbReference type="GeneID" id="14866024"/>
<organism evidence="1 2">
    <name type="scientific">Cavenderia fasciculata</name>
    <name type="common">Slime mold</name>
    <name type="synonym">Dictyostelium fasciculatum</name>
    <dbReference type="NCBI Taxonomy" id="261658"/>
    <lineage>
        <taxon>Eukaryota</taxon>
        <taxon>Amoebozoa</taxon>
        <taxon>Evosea</taxon>
        <taxon>Eumycetozoa</taxon>
        <taxon>Dictyostelia</taxon>
        <taxon>Acytosteliales</taxon>
        <taxon>Cavenderiaceae</taxon>
        <taxon>Cavenderia</taxon>
    </lineage>
</organism>
<reference evidence="2" key="1">
    <citation type="journal article" date="2011" name="Genome Res.">
        <title>Phylogeny-wide analysis of social amoeba genomes highlights ancient origins for complex intercellular communication.</title>
        <authorList>
            <person name="Heidel A.J."/>
            <person name="Lawal H.M."/>
            <person name="Felder M."/>
            <person name="Schilde C."/>
            <person name="Helps N.R."/>
            <person name="Tunggal B."/>
            <person name="Rivero F."/>
            <person name="John U."/>
            <person name="Schleicher M."/>
            <person name="Eichinger L."/>
            <person name="Platzer M."/>
            <person name="Noegel A.A."/>
            <person name="Schaap P."/>
            <person name="Gloeckner G."/>
        </authorList>
    </citation>
    <scope>NUCLEOTIDE SEQUENCE [LARGE SCALE GENOMIC DNA]</scope>
    <source>
        <strain evidence="2">SH3</strain>
    </source>
</reference>
<sequence length="103" mass="12219">MNINWSYSFHSLRILEGGESYEIYELYLTNRQGGSGGEYYDHQQWERIIISFDKTKHSPRPTDRFLLRPHPLMKLNKIQSVGPNRNPYNNHALSSNFIIFFIL</sequence>
<keyword evidence="2" id="KW-1185">Reference proteome</keyword>
<dbReference type="EMBL" id="GL883029">
    <property type="protein sequence ID" value="EGG14587.1"/>
    <property type="molecule type" value="Genomic_DNA"/>
</dbReference>
<dbReference type="RefSeq" id="XP_004366107.1">
    <property type="nucleotide sequence ID" value="XM_004366050.1"/>
</dbReference>
<evidence type="ECO:0000313" key="2">
    <source>
        <dbReference type="Proteomes" id="UP000007797"/>
    </source>
</evidence>
<dbReference type="Proteomes" id="UP000007797">
    <property type="component" value="Unassembled WGS sequence"/>
</dbReference>
<name>F4QDG9_CACFS</name>
<dbReference type="AlphaFoldDB" id="F4QDG9"/>
<protein>
    <submittedName>
        <fullName evidence="1">Uncharacterized protein</fullName>
    </submittedName>
</protein>
<proteinExistence type="predicted"/>